<dbReference type="Proteomes" id="UP000717696">
    <property type="component" value="Unassembled WGS sequence"/>
</dbReference>
<evidence type="ECO:0000313" key="6">
    <source>
        <dbReference type="Proteomes" id="UP000717696"/>
    </source>
</evidence>
<reference evidence="5" key="1">
    <citation type="journal article" date="2021" name="Nat. Commun.">
        <title>Genetic determinants of endophytism in the Arabidopsis root mycobiome.</title>
        <authorList>
            <person name="Mesny F."/>
            <person name="Miyauchi S."/>
            <person name="Thiergart T."/>
            <person name="Pickel B."/>
            <person name="Atanasova L."/>
            <person name="Karlsson M."/>
            <person name="Huettel B."/>
            <person name="Barry K.W."/>
            <person name="Haridas S."/>
            <person name="Chen C."/>
            <person name="Bauer D."/>
            <person name="Andreopoulos W."/>
            <person name="Pangilinan J."/>
            <person name="LaButti K."/>
            <person name="Riley R."/>
            <person name="Lipzen A."/>
            <person name="Clum A."/>
            <person name="Drula E."/>
            <person name="Henrissat B."/>
            <person name="Kohler A."/>
            <person name="Grigoriev I.V."/>
            <person name="Martin F.M."/>
            <person name="Hacquard S."/>
        </authorList>
    </citation>
    <scope>NUCLEOTIDE SEQUENCE</scope>
    <source>
        <strain evidence="5">MPI-CAGE-AT-0021</strain>
    </source>
</reference>
<dbReference type="PROSITE" id="PS50088">
    <property type="entry name" value="ANK_REPEAT"/>
    <property type="match status" value="3"/>
</dbReference>
<comment type="caution">
    <text evidence="5">The sequence shown here is derived from an EMBL/GenBank/DDBJ whole genome shotgun (WGS) entry which is preliminary data.</text>
</comment>
<feature type="repeat" description="ANK" evidence="3">
    <location>
        <begin position="156"/>
        <end position="188"/>
    </location>
</feature>
<keyword evidence="2 3" id="KW-0040">ANK repeat</keyword>
<gene>
    <name evidence="5" type="ORF">B0J13DRAFT_519868</name>
</gene>
<dbReference type="SUPFAM" id="SSF48403">
    <property type="entry name" value="Ankyrin repeat"/>
    <property type="match status" value="1"/>
</dbReference>
<feature type="repeat" description="ANK" evidence="3">
    <location>
        <begin position="230"/>
        <end position="262"/>
    </location>
</feature>
<dbReference type="Pfam" id="PF12796">
    <property type="entry name" value="Ank_2"/>
    <property type="match status" value="1"/>
</dbReference>
<feature type="repeat" description="ANK" evidence="3">
    <location>
        <begin position="263"/>
        <end position="295"/>
    </location>
</feature>
<dbReference type="InterPro" id="IPR002110">
    <property type="entry name" value="Ankyrin_rpt"/>
</dbReference>
<evidence type="ECO:0000313" key="5">
    <source>
        <dbReference type="EMBL" id="KAH7160462.1"/>
    </source>
</evidence>
<feature type="region of interest" description="Disordered" evidence="4">
    <location>
        <begin position="1"/>
        <end position="26"/>
    </location>
</feature>
<dbReference type="AlphaFoldDB" id="A0A9P9JG99"/>
<organism evidence="5 6">
    <name type="scientific">Dactylonectria estremocensis</name>
    <dbReference type="NCBI Taxonomy" id="1079267"/>
    <lineage>
        <taxon>Eukaryota</taxon>
        <taxon>Fungi</taxon>
        <taxon>Dikarya</taxon>
        <taxon>Ascomycota</taxon>
        <taxon>Pezizomycotina</taxon>
        <taxon>Sordariomycetes</taxon>
        <taxon>Hypocreomycetidae</taxon>
        <taxon>Hypocreales</taxon>
        <taxon>Nectriaceae</taxon>
        <taxon>Dactylonectria</taxon>
    </lineage>
</organism>
<sequence>MVEARVPVKRSKTSTGSRNPQRRACPNATLFSVPPNHLQKSFLAYTPRPFARTLHRFRRLQNAAHANPLVEKFQSAIYLASNNFLSDHHMDSLLKWISETRDFCIIDKILPIKGPTVEIFASRLLLRSVQLDDVAVVRSLLKNGANSNAKTAYKRRYVSALCMAIELDRIEFVKILIDNGADLNNATEEPTLLYLAVEESWDSNRDLSMLELLINAKAEVNARSKLPGSGDSFPLHCAVQLGNLAVAKLSLEAGADANVLTEDSGSPLQIATRNDDLEMVKLLLRVKANANLPAEAGRDDARIWEDNVLFTPIQVGALVSNTEIV</sequence>
<evidence type="ECO:0000256" key="3">
    <source>
        <dbReference type="PROSITE-ProRule" id="PRU00023"/>
    </source>
</evidence>
<dbReference type="EMBL" id="JAGMUU010000002">
    <property type="protein sequence ID" value="KAH7160462.1"/>
    <property type="molecule type" value="Genomic_DNA"/>
</dbReference>
<dbReference type="Gene3D" id="1.25.40.20">
    <property type="entry name" value="Ankyrin repeat-containing domain"/>
    <property type="match status" value="1"/>
</dbReference>
<evidence type="ECO:0000256" key="1">
    <source>
        <dbReference type="ARBA" id="ARBA00022737"/>
    </source>
</evidence>
<dbReference type="PROSITE" id="PS50297">
    <property type="entry name" value="ANK_REP_REGION"/>
    <property type="match status" value="2"/>
</dbReference>
<protein>
    <submittedName>
        <fullName evidence="5">Ankyrin repeat-containing domain protein</fullName>
    </submittedName>
</protein>
<dbReference type="OrthoDB" id="539213at2759"/>
<accession>A0A9P9JG99</accession>
<name>A0A9P9JG99_9HYPO</name>
<dbReference type="PANTHER" id="PTHR24198">
    <property type="entry name" value="ANKYRIN REPEAT AND PROTEIN KINASE DOMAIN-CONTAINING PROTEIN"/>
    <property type="match status" value="1"/>
</dbReference>
<keyword evidence="6" id="KW-1185">Reference proteome</keyword>
<evidence type="ECO:0000256" key="4">
    <source>
        <dbReference type="SAM" id="MobiDB-lite"/>
    </source>
</evidence>
<proteinExistence type="predicted"/>
<dbReference type="InterPro" id="IPR036770">
    <property type="entry name" value="Ankyrin_rpt-contain_sf"/>
</dbReference>
<dbReference type="PANTHER" id="PTHR24198:SF165">
    <property type="entry name" value="ANKYRIN REPEAT-CONTAINING PROTEIN-RELATED"/>
    <property type="match status" value="1"/>
</dbReference>
<evidence type="ECO:0000256" key="2">
    <source>
        <dbReference type="ARBA" id="ARBA00023043"/>
    </source>
</evidence>
<keyword evidence="1" id="KW-0677">Repeat</keyword>
<dbReference type="SMART" id="SM00248">
    <property type="entry name" value="ANK"/>
    <property type="match status" value="5"/>
</dbReference>